<keyword evidence="2" id="KW-1003">Cell membrane</keyword>
<dbReference type="EMBL" id="BAABJO010000006">
    <property type="protein sequence ID" value="GAA5117541.1"/>
    <property type="molecule type" value="Genomic_DNA"/>
</dbReference>
<evidence type="ECO:0000256" key="2">
    <source>
        <dbReference type="ARBA" id="ARBA00022475"/>
    </source>
</evidence>
<dbReference type="Pfam" id="PF13190">
    <property type="entry name" value="PDGLE"/>
    <property type="match status" value="1"/>
</dbReference>
<evidence type="ECO:0000313" key="9">
    <source>
        <dbReference type="Proteomes" id="UP001500804"/>
    </source>
</evidence>
<gene>
    <name evidence="8" type="ORF">GCM10023320_20120</name>
</gene>
<feature type="transmembrane region" description="Helical" evidence="6">
    <location>
        <begin position="12"/>
        <end position="32"/>
    </location>
</feature>
<evidence type="ECO:0000256" key="3">
    <source>
        <dbReference type="ARBA" id="ARBA00022692"/>
    </source>
</evidence>
<reference evidence="9" key="1">
    <citation type="journal article" date="2019" name="Int. J. Syst. Evol. Microbiol.">
        <title>The Global Catalogue of Microorganisms (GCM) 10K type strain sequencing project: providing services to taxonomists for standard genome sequencing and annotation.</title>
        <authorList>
            <consortium name="The Broad Institute Genomics Platform"/>
            <consortium name="The Broad Institute Genome Sequencing Center for Infectious Disease"/>
            <person name="Wu L."/>
            <person name="Ma J."/>
        </authorList>
    </citation>
    <scope>NUCLEOTIDE SEQUENCE [LARGE SCALE GENOMIC DNA]</scope>
    <source>
        <strain evidence="9">JCM 18302</strain>
    </source>
</reference>
<protein>
    <submittedName>
        <fullName evidence="8">PDGLE domain-containing protein</fullName>
    </submittedName>
</protein>
<dbReference type="Proteomes" id="UP001500804">
    <property type="component" value="Unassembled WGS sequence"/>
</dbReference>
<accession>A0ABP9NFE0</accession>
<feature type="transmembrane region" description="Helical" evidence="6">
    <location>
        <begin position="89"/>
        <end position="111"/>
    </location>
</feature>
<keyword evidence="3 6" id="KW-0812">Transmembrane</keyword>
<evidence type="ECO:0000256" key="4">
    <source>
        <dbReference type="ARBA" id="ARBA00022989"/>
    </source>
</evidence>
<evidence type="ECO:0000256" key="5">
    <source>
        <dbReference type="ARBA" id="ARBA00023136"/>
    </source>
</evidence>
<keyword evidence="5 6" id="KW-0472">Membrane</keyword>
<comment type="caution">
    <text evidence="8">The sequence shown here is derived from an EMBL/GenBank/DDBJ whole genome shotgun (WGS) entry which is preliminary data.</text>
</comment>
<organism evidence="8 9">
    <name type="scientific">Pseudonocardia adelaidensis</name>
    <dbReference type="NCBI Taxonomy" id="648754"/>
    <lineage>
        <taxon>Bacteria</taxon>
        <taxon>Bacillati</taxon>
        <taxon>Actinomycetota</taxon>
        <taxon>Actinomycetes</taxon>
        <taxon>Pseudonocardiales</taxon>
        <taxon>Pseudonocardiaceae</taxon>
        <taxon>Pseudonocardia</taxon>
    </lineage>
</organism>
<evidence type="ECO:0000256" key="1">
    <source>
        <dbReference type="ARBA" id="ARBA00004236"/>
    </source>
</evidence>
<feature type="domain" description="PDGLE" evidence="7">
    <location>
        <begin position="13"/>
        <end position="113"/>
    </location>
</feature>
<sequence>MNAPAGNRRAAGFFLGFLVVALLVAGGLSYLASSDPDGLDSVTLSGCDVVETDAGEQLQGTCIAQHATDSAVSGSPLADYAVGGAEGSVGLAGVIGVLVTLVLAGGLFWLLRRRSGPGER</sequence>
<evidence type="ECO:0000256" key="6">
    <source>
        <dbReference type="SAM" id="Phobius"/>
    </source>
</evidence>
<dbReference type="InterPro" id="IPR025937">
    <property type="entry name" value="PDGLE_dom"/>
</dbReference>
<keyword evidence="4 6" id="KW-1133">Transmembrane helix</keyword>
<name>A0ABP9NFE0_9PSEU</name>
<dbReference type="RefSeq" id="WP_345604620.1">
    <property type="nucleotide sequence ID" value="NZ_BAABJO010000006.1"/>
</dbReference>
<comment type="subcellular location">
    <subcellularLocation>
        <location evidence="1">Cell membrane</location>
    </subcellularLocation>
</comment>
<evidence type="ECO:0000313" key="8">
    <source>
        <dbReference type="EMBL" id="GAA5117541.1"/>
    </source>
</evidence>
<proteinExistence type="predicted"/>
<evidence type="ECO:0000259" key="7">
    <source>
        <dbReference type="Pfam" id="PF13190"/>
    </source>
</evidence>
<keyword evidence="9" id="KW-1185">Reference proteome</keyword>